<dbReference type="PRINTS" id="PR00368">
    <property type="entry name" value="FADPNR"/>
</dbReference>
<dbReference type="GO" id="GO:0008860">
    <property type="term" value="F:ferredoxin-NAD+ reductase activity"/>
    <property type="evidence" value="ECO:0007669"/>
    <property type="project" value="UniProtKB-EC"/>
</dbReference>
<dbReference type="Pfam" id="PF14759">
    <property type="entry name" value="Reductase_C"/>
    <property type="match status" value="1"/>
</dbReference>
<sequence>MAQQRFVIVGGGLAGAKAAEALRDKGFDGKITLVGDERHLPYERPPLSKDHLAGKADRDSMTVHPAIWYAEHDVELALGIGVSRIDRDEHRVQLADGSAHAYDKLLLATGASPKRPPIPGADAPGVHYLRRIEDSESIKDTFATASRLVVIGAGWIGLEVAAAARQAGVAVTLLESAELPLLRVLGPEVAPVFADLHRAHDVDLRFGVTVAQIAADGVTLADGTEIAADAVVVGVGATPNTQLAERAGLPVDNGIVVDAALRTADPDIVAAGDVANAFHPVLGKHIRVEHWANALSQPPVAAATMLGQRASHEDLPYFFTDQYDLGMEYVGDASGYDRVVFRGDVAAREFIAFWLKDNRVLAGMNVNVWDVVDPIKALIRQAVPVDPQALADPDQPLTAAEQ</sequence>
<dbReference type="AlphaFoldDB" id="A0A7W9KCY1"/>
<dbReference type="Gene3D" id="3.50.50.60">
    <property type="entry name" value="FAD/NAD(P)-binding domain"/>
    <property type="match status" value="2"/>
</dbReference>
<reference evidence="7 8" key="1">
    <citation type="submission" date="2020-08" db="EMBL/GenBank/DDBJ databases">
        <title>Sequencing the genomes of 1000 actinobacteria strains.</title>
        <authorList>
            <person name="Klenk H.-P."/>
        </authorList>
    </citation>
    <scope>NUCLEOTIDE SEQUENCE [LARGE SCALE GENOMIC DNA]</scope>
    <source>
        <strain evidence="7 8">DSM 43851</strain>
    </source>
</reference>
<dbReference type="EC" id="1.18.1.3" evidence="7"/>
<gene>
    <name evidence="7" type="ORF">BJ998_001457</name>
</gene>
<dbReference type="InterPro" id="IPR023753">
    <property type="entry name" value="FAD/NAD-binding_dom"/>
</dbReference>
<evidence type="ECO:0000256" key="4">
    <source>
        <dbReference type="ARBA" id="ARBA00023002"/>
    </source>
</evidence>
<evidence type="ECO:0000259" key="6">
    <source>
        <dbReference type="Pfam" id="PF14759"/>
    </source>
</evidence>
<evidence type="ECO:0000259" key="5">
    <source>
        <dbReference type="Pfam" id="PF07992"/>
    </source>
</evidence>
<keyword evidence="4 7" id="KW-0560">Oxidoreductase</keyword>
<dbReference type="Pfam" id="PF07992">
    <property type="entry name" value="Pyr_redox_2"/>
    <property type="match status" value="1"/>
</dbReference>
<dbReference type="PANTHER" id="PTHR43557">
    <property type="entry name" value="APOPTOSIS-INDUCING FACTOR 1"/>
    <property type="match status" value="1"/>
</dbReference>
<comment type="cofactor">
    <cofactor evidence="1">
        <name>FAD</name>
        <dbReference type="ChEBI" id="CHEBI:57692"/>
    </cofactor>
</comment>
<dbReference type="PRINTS" id="PR00411">
    <property type="entry name" value="PNDRDTASEI"/>
</dbReference>
<dbReference type="InterPro" id="IPR028202">
    <property type="entry name" value="Reductase_C"/>
</dbReference>
<dbReference type="InterPro" id="IPR016156">
    <property type="entry name" value="FAD/NAD-linked_Rdtase_dimer_sf"/>
</dbReference>
<dbReference type="Gene3D" id="3.30.390.30">
    <property type="match status" value="1"/>
</dbReference>
<protein>
    <submittedName>
        <fullName evidence="7">3-phenylpropionate/trans-cinnamate dioxygenase ferredoxin reductase subunit</fullName>
        <ecNumber evidence="7">1.18.1.3</ecNumber>
    </submittedName>
</protein>
<name>A0A7W9KCY1_9PSEU</name>
<keyword evidence="7" id="KW-0223">Dioxygenase</keyword>
<dbReference type="InterPro" id="IPR050446">
    <property type="entry name" value="FAD-oxidoreductase/Apoptosis"/>
</dbReference>
<dbReference type="Proteomes" id="UP000585638">
    <property type="component" value="Unassembled WGS sequence"/>
</dbReference>
<accession>A0A7W9KCY1</accession>
<evidence type="ECO:0000313" key="7">
    <source>
        <dbReference type="EMBL" id="MBB5890261.1"/>
    </source>
</evidence>
<organism evidence="7 8">
    <name type="scientific">Kutzneria kofuensis</name>
    <dbReference type="NCBI Taxonomy" id="103725"/>
    <lineage>
        <taxon>Bacteria</taxon>
        <taxon>Bacillati</taxon>
        <taxon>Actinomycetota</taxon>
        <taxon>Actinomycetes</taxon>
        <taxon>Pseudonocardiales</taxon>
        <taxon>Pseudonocardiaceae</taxon>
        <taxon>Kutzneria</taxon>
    </lineage>
</organism>
<dbReference type="RefSeq" id="WP_184859607.1">
    <property type="nucleotide sequence ID" value="NZ_BAAAWY010000065.1"/>
</dbReference>
<dbReference type="SUPFAM" id="SSF55424">
    <property type="entry name" value="FAD/NAD-linked reductases, dimerisation (C-terminal) domain"/>
    <property type="match status" value="1"/>
</dbReference>
<feature type="domain" description="FAD/NAD(P)-binding" evidence="5">
    <location>
        <begin position="5"/>
        <end position="297"/>
    </location>
</feature>
<evidence type="ECO:0000256" key="1">
    <source>
        <dbReference type="ARBA" id="ARBA00001974"/>
    </source>
</evidence>
<evidence type="ECO:0000313" key="8">
    <source>
        <dbReference type="Proteomes" id="UP000585638"/>
    </source>
</evidence>
<evidence type="ECO:0000256" key="2">
    <source>
        <dbReference type="ARBA" id="ARBA00022630"/>
    </source>
</evidence>
<dbReference type="PANTHER" id="PTHR43557:SF2">
    <property type="entry name" value="RIESKE DOMAIN-CONTAINING PROTEIN-RELATED"/>
    <property type="match status" value="1"/>
</dbReference>
<dbReference type="InterPro" id="IPR036188">
    <property type="entry name" value="FAD/NAD-bd_sf"/>
</dbReference>
<dbReference type="SUPFAM" id="SSF51905">
    <property type="entry name" value="FAD/NAD(P)-binding domain"/>
    <property type="match status" value="2"/>
</dbReference>
<comment type="caution">
    <text evidence="7">The sequence shown here is derived from an EMBL/GenBank/DDBJ whole genome shotgun (WGS) entry which is preliminary data.</text>
</comment>
<dbReference type="GO" id="GO:0051213">
    <property type="term" value="F:dioxygenase activity"/>
    <property type="evidence" value="ECO:0007669"/>
    <property type="project" value="UniProtKB-KW"/>
</dbReference>
<proteinExistence type="predicted"/>
<evidence type="ECO:0000256" key="3">
    <source>
        <dbReference type="ARBA" id="ARBA00022827"/>
    </source>
</evidence>
<dbReference type="EMBL" id="JACHIR010000001">
    <property type="protein sequence ID" value="MBB5890261.1"/>
    <property type="molecule type" value="Genomic_DNA"/>
</dbReference>
<keyword evidence="2" id="KW-0285">Flavoprotein</keyword>
<dbReference type="GO" id="GO:0005737">
    <property type="term" value="C:cytoplasm"/>
    <property type="evidence" value="ECO:0007669"/>
    <property type="project" value="TreeGrafter"/>
</dbReference>
<dbReference type="GO" id="GO:0016651">
    <property type="term" value="F:oxidoreductase activity, acting on NAD(P)H"/>
    <property type="evidence" value="ECO:0007669"/>
    <property type="project" value="TreeGrafter"/>
</dbReference>
<keyword evidence="3" id="KW-0274">FAD</keyword>
<keyword evidence="8" id="KW-1185">Reference proteome</keyword>
<feature type="domain" description="Reductase C-terminal" evidence="6">
    <location>
        <begin position="317"/>
        <end position="398"/>
    </location>
</feature>